<dbReference type="SMART" id="SM00233">
    <property type="entry name" value="PH"/>
    <property type="match status" value="1"/>
</dbReference>
<gene>
    <name evidence="5" type="ORF">PHYPSEUDO_003009</name>
</gene>
<name>A0A8T1VVI9_9STRA</name>
<feature type="coiled-coil region" evidence="1">
    <location>
        <begin position="847"/>
        <end position="874"/>
    </location>
</feature>
<feature type="compositionally biased region" description="Acidic residues" evidence="2">
    <location>
        <begin position="127"/>
        <end position="136"/>
    </location>
</feature>
<dbReference type="PROSITE" id="PS50003">
    <property type="entry name" value="PH_DOMAIN"/>
    <property type="match status" value="1"/>
</dbReference>
<evidence type="ECO:0000313" key="5">
    <source>
        <dbReference type="EMBL" id="KAG7384039.1"/>
    </source>
</evidence>
<dbReference type="AlphaFoldDB" id="A0A8T1VVI9"/>
<evidence type="ECO:0000256" key="2">
    <source>
        <dbReference type="SAM" id="MobiDB-lite"/>
    </source>
</evidence>
<dbReference type="InterPro" id="IPR001202">
    <property type="entry name" value="WW_dom"/>
</dbReference>
<feature type="region of interest" description="Disordered" evidence="2">
    <location>
        <begin position="127"/>
        <end position="243"/>
    </location>
</feature>
<evidence type="ECO:0000259" key="4">
    <source>
        <dbReference type="PROSITE" id="PS50020"/>
    </source>
</evidence>
<feature type="region of interest" description="Disordered" evidence="2">
    <location>
        <begin position="984"/>
        <end position="1080"/>
    </location>
</feature>
<feature type="domain" description="WW" evidence="4">
    <location>
        <begin position="403"/>
        <end position="437"/>
    </location>
</feature>
<evidence type="ECO:0000313" key="6">
    <source>
        <dbReference type="Proteomes" id="UP000694044"/>
    </source>
</evidence>
<dbReference type="OrthoDB" id="163747at2759"/>
<dbReference type="PROSITE" id="PS50020">
    <property type="entry name" value="WW_DOMAIN_2"/>
    <property type="match status" value="1"/>
</dbReference>
<keyword evidence="6" id="KW-1185">Reference proteome</keyword>
<feature type="coiled-coil region" evidence="1">
    <location>
        <begin position="757"/>
        <end position="784"/>
    </location>
</feature>
<feature type="compositionally biased region" description="Low complexity" evidence="2">
    <location>
        <begin position="210"/>
        <end position="219"/>
    </location>
</feature>
<feature type="compositionally biased region" description="Acidic residues" evidence="2">
    <location>
        <begin position="220"/>
        <end position="232"/>
    </location>
</feature>
<evidence type="ECO:0000256" key="1">
    <source>
        <dbReference type="SAM" id="Coils"/>
    </source>
</evidence>
<feature type="domain" description="PH" evidence="3">
    <location>
        <begin position="1081"/>
        <end position="1189"/>
    </location>
</feature>
<reference evidence="5" key="1">
    <citation type="submission" date="2021-02" db="EMBL/GenBank/DDBJ databases">
        <authorList>
            <person name="Palmer J.M."/>
        </authorList>
    </citation>
    <scope>NUCLEOTIDE SEQUENCE</scope>
    <source>
        <strain evidence="5">SCRP734</strain>
    </source>
</reference>
<feature type="compositionally biased region" description="Acidic residues" evidence="2">
    <location>
        <begin position="143"/>
        <end position="164"/>
    </location>
</feature>
<evidence type="ECO:0000259" key="3">
    <source>
        <dbReference type="PROSITE" id="PS50003"/>
    </source>
</evidence>
<dbReference type="CDD" id="cd00201">
    <property type="entry name" value="WW"/>
    <property type="match status" value="1"/>
</dbReference>
<dbReference type="EMBL" id="JAGDFM010000158">
    <property type="protein sequence ID" value="KAG7384039.1"/>
    <property type="molecule type" value="Genomic_DNA"/>
</dbReference>
<feature type="compositionally biased region" description="Polar residues" evidence="2">
    <location>
        <begin position="1064"/>
        <end position="1074"/>
    </location>
</feature>
<protein>
    <recommendedName>
        <fullName evidence="7">PH domain-containing protein</fullName>
    </recommendedName>
</protein>
<sequence length="1243" mass="136726">MLSVQAVELGSLFAYLGFTSDKSTVDSYLIAYLDFAGGASVLSFSRKRQREPRAEQSRPARRPHTRRRMELNAPPAAEAQATPLPEPVAPVEAEEVAIDTEDAVAEQTADENAETDTPAADLADELNDATEADANDVEQPSSPEEEEAEDNAAPAEEGEAEEAVAEAGEKQEELPPGGDAVAGATTPDDGSDSEAAEETAAAEMKEEALVVEAAAVELPAEAEDAPEEEATGEDAGKQEDPLTIATPTTAALVNVEESTPMGDDKPALSIDANASAVAALPNGVVVNSLIADEAVATPEGVLQFPQEMELASPAAMPDLLVAAADGHTESNELPAALETVESEQDQTENGDKGEEGEHATITAVAEEPAKATPVDADLEMVLAKVRNKLSCQSVEVLESGEILALPKGWSTRQSKTNDGRTYYVSPYGHTQWLRPPMKTGVIYNWVHEIEVTFGPGRLGLNLKQIAGIPGTEFTDLQVHIAEIYKLPNGMASPAEIYNWSVKPEKRLALNMRVTMMNGISLTGYTYSEVLELLARMIRPVRIKFADISKGIVGRVEEEIPHEETEEVKEARAARVMQNSLRAEYFEIMVSYELHKQVWAATKQHMRFKMLEMENKCEVMKTQVEEGQQHQESLKKERENLIQEAGSFMEMIEQLDKQTAGEIESLEVLRTAELAQRTAELEKEVTEIIAENDELQASRVKIEETLDDLQKELDAYGDLDVDPNGQHEIKFFSPAFLGSMVHRGSIDTRAEDARERLLGKIKSQQDHLEEEINMEEERTKFVESEIHQFQQQMDVATEAVKREDAFISGERPPQMIFLENKIALLRKNLRETVAGMAKAANIGDQQQADNLSLRRADLKDDLKAALDEMRRMENELNVFFDVDQGKQVKLQHVDSSIDTVNIDEAPHERTSESSRLHNKLAKLQTQLHETVVQLAKAAGEKDEPRKNELSKRRLQLKDEMKVVQDQFQVLTHGTLNVSVKNKEPYLRPSVVGPPTIQDVPRRSTGGSRASLGGGIRGSMSGNRASMGGDQASHGGRPSTSAQRTSERYDPNLSRRSSSSASMASLTQSYDSNSNRMPRDGTLPTMSGILRKHPTHSNEKGAFGNMSLRGVRERWFNIEPDGYLRYYKREGDREPRGSIPLKHKSLEILHGKEVGKPNEFMICSPTQQTRMLAKTPEDMLKWVKVLELAHGYFMQQNPGPTDGGHAAGSVSSSIGSAADQLANATSPESEDAELAYRNKRATLGF</sequence>
<feature type="coiled-coil region" evidence="1">
    <location>
        <begin position="623"/>
        <end position="718"/>
    </location>
</feature>
<comment type="caution">
    <text evidence="5">The sequence shown here is derived from an EMBL/GenBank/DDBJ whole genome shotgun (WGS) entry which is preliminary data.</text>
</comment>
<dbReference type="InterPro" id="IPR001849">
    <property type="entry name" value="PH_domain"/>
</dbReference>
<feature type="region of interest" description="Disordered" evidence="2">
    <location>
        <begin position="45"/>
        <end position="84"/>
    </location>
</feature>
<organism evidence="5 6">
    <name type="scientific">Phytophthora pseudosyringae</name>
    <dbReference type="NCBI Taxonomy" id="221518"/>
    <lineage>
        <taxon>Eukaryota</taxon>
        <taxon>Sar</taxon>
        <taxon>Stramenopiles</taxon>
        <taxon>Oomycota</taxon>
        <taxon>Peronosporomycetes</taxon>
        <taxon>Peronosporales</taxon>
        <taxon>Peronosporaceae</taxon>
        <taxon>Phytophthora</taxon>
    </lineage>
</organism>
<accession>A0A8T1VVI9</accession>
<proteinExistence type="predicted"/>
<feature type="compositionally biased region" description="Low complexity" evidence="2">
    <location>
        <begin position="1052"/>
        <end position="1063"/>
    </location>
</feature>
<dbReference type="Proteomes" id="UP000694044">
    <property type="component" value="Unassembled WGS sequence"/>
</dbReference>
<dbReference type="Pfam" id="PF00169">
    <property type="entry name" value="PH"/>
    <property type="match status" value="1"/>
</dbReference>
<evidence type="ECO:0008006" key="7">
    <source>
        <dbReference type="Google" id="ProtNLM"/>
    </source>
</evidence>
<keyword evidence="1" id="KW-0175">Coiled coil</keyword>